<evidence type="ECO:0000313" key="1">
    <source>
        <dbReference type="EMBL" id="EJB28375.1"/>
    </source>
</evidence>
<proteinExistence type="predicted"/>
<sequence length="58" mass="6422">MVDFGGNEILNIQRFLNLSFQVSFCCKTLKGVGGIIPLCNLIKTPLDPYGVHRNEIIA</sequence>
<dbReference type="AlphaFoldDB" id="J0IS81"/>
<dbReference type="Proteomes" id="UP000003358">
    <property type="component" value="Unassembled WGS sequence"/>
</dbReference>
<name>J0IS81_HELPX</name>
<dbReference type="EMBL" id="AKNS01000006">
    <property type="protein sequence ID" value="EJB28375.1"/>
    <property type="molecule type" value="Genomic_DNA"/>
</dbReference>
<organism evidence="1 2">
    <name type="scientific">Helicobacter pylori NQ4200</name>
    <dbReference type="NCBI Taxonomy" id="992024"/>
    <lineage>
        <taxon>Bacteria</taxon>
        <taxon>Pseudomonadati</taxon>
        <taxon>Campylobacterota</taxon>
        <taxon>Epsilonproteobacteria</taxon>
        <taxon>Campylobacterales</taxon>
        <taxon>Helicobacteraceae</taxon>
        <taxon>Helicobacter</taxon>
    </lineage>
</organism>
<protein>
    <submittedName>
        <fullName evidence="1">Uncharacterized protein</fullName>
    </submittedName>
</protein>
<accession>J0IS81</accession>
<comment type="caution">
    <text evidence="1">The sequence shown here is derived from an EMBL/GenBank/DDBJ whole genome shotgun (WGS) entry which is preliminary data.</text>
</comment>
<evidence type="ECO:0000313" key="2">
    <source>
        <dbReference type="Proteomes" id="UP000003358"/>
    </source>
</evidence>
<dbReference type="PATRIC" id="fig|992024.3.peg.991"/>
<reference evidence="1 2" key="1">
    <citation type="journal article" date="2013" name="Pathog. Dis.">
        <title>Genome sequences of 65 Helicobacter pylori strains isolated from asymptomatic individuals and patients with gastric cancer, peptic ulcer disease, or gastritis.</title>
        <authorList>
            <person name="Blanchard T.G."/>
            <person name="Czinn S.J."/>
            <person name="Correa P."/>
            <person name="Nakazawa T."/>
            <person name="Keelan M."/>
            <person name="Morningstar L."/>
            <person name="Santana-Cruz I."/>
            <person name="Maroo A."/>
            <person name="McCracken C."/>
            <person name="Shefchek K."/>
            <person name="Daugherty S."/>
            <person name="Song Y."/>
            <person name="Fraser C.M."/>
            <person name="Fricke W.F."/>
        </authorList>
    </citation>
    <scope>NUCLEOTIDE SEQUENCE [LARGE SCALE GENOMIC DNA]</scope>
    <source>
        <strain evidence="1 2">NQ4200</strain>
    </source>
</reference>
<gene>
    <name evidence="1" type="ORF">HPNQ4200_1023</name>
</gene>